<dbReference type="InterPro" id="IPR021765">
    <property type="entry name" value="UstYa-like"/>
</dbReference>
<reference evidence="3 4" key="1">
    <citation type="submission" date="2016-07" db="EMBL/GenBank/DDBJ databases">
        <title>Multiple horizontal gene transfer events from other fungi enriched the ability of initially mycotrophic Trichoderma (Ascomycota) to feed on dead plant biomass.</title>
        <authorList>
            <consortium name="DOE Joint Genome Institute"/>
            <person name="Aerts A."/>
            <person name="Atanasova L."/>
            <person name="Chenthamara K."/>
            <person name="Zhang J."/>
            <person name="Grujic M."/>
            <person name="Henrissat B."/>
            <person name="Kuo A."/>
            <person name="Salamov A."/>
            <person name="Lipzen A."/>
            <person name="Labutti K."/>
            <person name="Barry K."/>
            <person name="Miao Y."/>
            <person name="Rahimi M.J."/>
            <person name="Shen Q."/>
            <person name="Grigoriev I.V."/>
            <person name="Kubicek C.P."/>
            <person name="Druzhinina I.S."/>
        </authorList>
    </citation>
    <scope>NUCLEOTIDE SEQUENCE [LARGE SCALE GENOMIC DNA]</scope>
    <source>
        <strain evidence="3 4">CBS 226.95</strain>
    </source>
</reference>
<dbReference type="EMBL" id="KZ679695">
    <property type="protein sequence ID" value="PTB49060.1"/>
    <property type="molecule type" value="Genomic_DNA"/>
</dbReference>
<proteinExistence type="inferred from homology"/>
<dbReference type="GO" id="GO:0043386">
    <property type="term" value="P:mycotoxin biosynthetic process"/>
    <property type="evidence" value="ECO:0007669"/>
    <property type="project" value="InterPro"/>
</dbReference>
<dbReference type="Pfam" id="PF11807">
    <property type="entry name" value="UstYa"/>
    <property type="match status" value="1"/>
</dbReference>
<dbReference type="PANTHER" id="PTHR33365:SF4">
    <property type="entry name" value="CYCLOCHLOROTINE BIOSYNTHESIS PROTEIN O"/>
    <property type="match status" value="1"/>
</dbReference>
<comment type="pathway">
    <text evidence="1">Mycotoxin biosynthesis.</text>
</comment>
<accession>A0A2T3ZW71</accession>
<protein>
    <submittedName>
        <fullName evidence="3">Uncharacterized protein</fullName>
    </submittedName>
</protein>
<dbReference type="Proteomes" id="UP000241690">
    <property type="component" value="Unassembled WGS sequence"/>
</dbReference>
<organism evidence="3 4">
    <name type="scientific">Trichoderma harzianum CBS 226.95</name>
    <dbReference type="NCBI Taxonomy" id="983964"/>
    <lineage>
        <taxon>Eukaryota</taxon>
        <taxon>Fungi</taxon>
        <taxon>Dikarya</taxon>
        <taxon>Ascomycota</taxon>
        <taxon>Pezizomycotina</taxon>
        <taxon>Sordariomycetes</taxon>
        <taxon>Hypocreomycetidae</taxon>
        <taxon>Hypocreales</taxon>
        <taxon>Hypocreaceae</taxon>
        <taxon>Trichoderma</taxon>
    </lineage>
</organism>
<comment type="similarity">
    <text evidence="2">Belongs to the ustYa family.</text>
</comment>
<evidence type="ECO:0000313" key="3">
    <source>
        <dbReference type="EMBL" id="PTB49060.1"/>
    </source>
</evidence>
<dbReference type="AlphaFoldDB" id="A0A2T3ZW71"/>
<evidence type="ECO:0000256" key="2">
    <source>
        <dbReference type="ARBA" id="ARBA00035112"/>
    </source>
</evidence>
<keyword evidence="4" id="KW-1185">Reference proteome</keyword>
<dbReference type="STRING" id="983964.A0A2T3ZW71"/>
<dbReference type="PANTHER" id="PTHR33365">
    <property type="entry name" value="YALI0B05434P"/>
    <property type="match status" value="1"/>
</dbReference>
<dbReference type="GeneID" id="36620112"/>
<gene>
    <name evidence="3" type="ORF">M431DRAFT_10467</name>
</gene>
<dbReference type="RefSeq" id="XP_024768737.1">
    <property type="nucleotide sequence ID" value="XM_024911553.1"/>
</dbReference>
<evidence type="ECO:0000313" key="4">
    <source>
        <dbReference type="Proteomes" id="UP000241690"/>
    </source>
</evidence>
<sequence>MRSLSDVACTQLFFPNTPALEAVEYQRENFRDHYSDRETYRGPPTPDREAAWEEFAPYGVSQVPLDSRSKSSEYAVLGVILHLNCVKLIRQYVYMTANETYAEGTLRSQVNECIEVLRMELVCNFDATLYLTANTNHSLKGTVPVTGNDHICRNYLKILHWAQQRFTSSNESLRQFAISFVLQLL</sequence>
<name>A0A2T3ZW71_TRIHA</name>
<evidence type="ECO:0000256" key="1">
    <source>
        <dbReference type="ARBA" id="ARBA00004685"/>
    </source>
</evidence>